<dbReference type="EMBL" id="BKCJ010116418">
    <property type="protein sequence ID" value="GEX57282.1"/>
    <property type="molecule type" value="Genomic_DNA"/>
</dbReference>
<comment type="caution">
    <text evidence="1">The sequence shown here is derived from an EMBL/GenBank/DDBJ whole genome shotgun (WGS) entry which is preliminary data.</text>
</comment>
<sequence>MGLKLPPLVINSYLRLQTEKVIRASIQHFPNLSFFKNLLTQQTDSSHTHDAGGDDVTYIGQQFTTDFPTFYSVDPMKVRLRNDYTTLGLSDHLLGEIVRNIKSVGLSVSYRVLGR</sequence>
<name>A0A699H8S9_TANCI</name>
<reference evidence="1" key="1">
    <citation type="journal article" date="2019" name="Sci. Rep.">
        <title>Draft genome of Tanacetum cinerariifolium, the natural source of mosquito coil.</title>
        <authorList>
            <person name="Yamashiro T."/>
            <person name="Shiraishi A."/>
            <person name="Satake H."/>
            <person name="Nakayama K."/>
        </authorList>
    </citation>
    <scope>NUCLEOTIDE SEQUENCE</scope>
</reference>
<accession>A0A699H8S9</accession>
<gene>
    <name evidence="1" type="ORF">Tci_329257</name>
</gene>
<evidence type="ECO:0000313" key="1">
    <source>
        <dbReference type="EMBL" id="GEX57282.1"/>
    </source>
</evidence>
<protein>
    <submittedName>
        <fullName evidence="1">Uncharacterized protein</fullName>
    </submittedName>
</protein>
<proteinExistence type="predicted"/>
<organism evidence="1">
    <name type="scientific">Tanacetum cinerariifolium</name>
    <name type="common">Dalmatian daisy</name>
    <name type="synonym">Chrysanthemum cinerariifolium</name>
    <dbReference type="NCBI Taxonomy" id="118510"/>
    <lineage>
        <taxon>Eukaryota</taxon>
        <taxon>Viridiplantae</taxon>
        <taxon>Streptophyta</taxon>
        <taxon>Embryophyta</taxon>
        <taxon>Tracheophyta</taxon>
        <taxon>Spermatophyta</taxon>
        <taxon>Magnoliopsida</taxon>
        <taxon>eudicotyledons</taxon>
        <taxon>Gunneridae</taxon>
        <taxon>Pentapetalae</taxon>
        <taxon>asterids</taxon>
        <taxon>campanulids</taxon>
        <taxon>Asterales</taxon>
        <taxon>Asteraceae</taxon>
        <taxon>Asteroideae</taxon>
        <taxon>Anthemideae</taxon>
        <taxon>Anthemidinae</taxon>
        <taxon>Tanacetum</taxon>
    </lineage>
</organism>
<dbReference type="AlphaFoldDB" id="A0A699H8S9"/>